<evidence type="ECO:0000256" key="4">
    <source>
        <dbReference type="ARBA" id="ARBA00022840"/>
    </source>
</evidence>
<dbReference type="Gene3D" id="3.40.50.300">
    <property type="entry name" value="P-loop containing nucleotide triphosphate hydrolases"/>
    <property type="match status" value="1"/>
</dbReference>
<dbReference type="InterPro" id="IPR027417">
    <property type="entry name" value="P-loop_NTPase"/>
</dbReference>
<dbReference type="EMBL" id="QSGQ01000003">
    <property type="protein sequence ID" value="RHB40556.1"/>
    <property type="molecule type" value="Genomic_DNA"/>
</dbReference>
<evidence type="ECO:0000256" key="2">
    <source>
        <dbReference type="ARBA" id="ARBA00022448"/>
    </source>
</evidence>
<dbReference type="Proteomes" id="UP000260664">
    <property type="component" value="Unassembled WGS sequence"/>
</dbReference>
<dbReference type="SMART" id="SM00382">
    <property type="entry name" value="AAA"/>
    <property type="match status" value="1"/>
</dbReference>
<dbReference type="GO" id="GO:0005524">
    <property type="term" value="F:ATP binding"/>
    <property type="evidence" value="ECO:0007669"/>
    <property type="project" value="UniProtKB-KW"/>
</dbReference>
<gene>
    <name evidence="8" type="ORF">DW885_05645</name>
    <name evidence="7" type="ORF">DXD84_01285</name>
</gene>
<evidence type="ECO:0000313" key="8">
    <source>
        <dbReference type="EMBL" id="RHB40556.1"/>
    </source>
</evidence>
<dbReference type="GO" id="GO:0015418">
    <property type="term" value="F:ABC-type quaternary ammonium compound transporting activity"/>
    <property type="evidence" value="ECO:0007669"/>
    <property type="project" value="UniProtKB-EC"/>
</dbReference>
<dbReference type="InterPro" id="IPR017871">
    <property type="entry name" value="ABC_transporter-like_CS"/>
</dbReference>
<feature type="domain" description="ABC transporter" evidence="6">
    <location>
        <begin position="6"/>
        <end position="242"/>
    </location>
</feature>
<dbReference type="InterPro" id="IPR003439">
    <property type="entry name" value="ABC_transporter-like_ATP-bd"/>
</dbReference>
<protein>
    <recommendedName>
        <fullName evidence="5">ABC-type quaternary amine transporter</fullName>
        <ecNumber evidence="5">7.6.2.9</ecNumber>
    </recommendedName>
</protein>
<dbReference type="Proteomes" id="UP000284883">
    <property type="component" value="Unassembled WGS sequence"/>
</dbReference>
<dbReference type="PROSITE" id="PS00211">
    <property type="entry name" value="ABC_TRANSPORTER_1"/>
    <property type="match status" value="1"/>
</dbReference>
<dbReference type="FunFam" id="3.40.50.300:FF:000425">
    <property type="entry name" value="Probable ABC transporter, ATP-binding subunit"/>
    <property type="match status" value="1"/>
</dbReference>
<dbReference type="EMBL" id="QSOI01000001">
    <property type="protein sequence ID" value="RGI86821.1"/>
    <property type="molecule type" value="Genomic_DNA"/>
</dbReference>
<dbReference type="GO" id="GO:0016887">
    <property type="term" value="F:ATP hydrolysis activity"/>
    <property type="evidence" value="ECO:0007669"/>
    <property type="project" value="InterPro"/>
</dbReference>
<proteinExistence type="inferred from homology"/>
<name>A0A3E4FB11_9FIRM</name>
<sequence>MAETAIEFKGVSKRFKGNEYDSVSNVNLKIEKGTFVTILGTSGSGKTTLLKMVNRIHELTEGELLYFGQDIMKLEANEYRRKIGYVIQQGGLFPHKTVEDNIAVVPKLLKWDKQKIAQRTKELMQLVQLDYEKYRKRYPRSLSGGEQQRVGIARALATNPSIMLMDEPFGAIDAITRGVLQKEIKRLQKQLGNTILFVTHDVYEAFLLGQKIIVMDHGEVQQYDTPYNIMMHPANEFVRKLISTGDVYDKLKVLSVNNELEPITEEEIKNGVTIDAEKHLNDALALFIKEECKYLVVMSEGQALGKLQIEKLQTVMESE</sequence>
<keyword evidence="2" id="KW-0813">Transport</keyword>
<dbReference type="SUPFAM" id="SSF52540">
    <property type="entry name" value="P-loop containing nucleoside triphosphate hydrolases"/>
    <property type="match status" value="1"/>
</dbReference>
<evidence type="ECO:0000256" key="3">
    <source>
        <dbReference type="ARBA" id="ARBA00022741"/>
    </source>
</evidence>
<keyword evidence="4 7" id="KW-0067">ATP-binding</keyword>
<evidence type="ECO:0000313" key="9">
    <source>
        <dbReference type="Proteomes" id="UP000260664"/>
    </source>
</evidence>
<evidence type="ECO:0000313" key="7">
    <source>
        <dbReference type="EMBL" id="RGI86821.1"/>
    </source>
</evidence>
<organism evidence="7 9">
    <name type="scientific">Dorea formicigenerans</name>
    <dbReference type="NCBI Taxonomy" id="39486"/>
    <lineage>
        <taxon>Bacteria</taxon>
        <taxon>Bacillati</taxon>
        <taxon>Bacillota</taxon>
        <taxon>Clostridia</taxon>
        <taxon>Lachnospirales</taxon>
        <taxon>Lachnospiraceae</taxon>
        <taxon>Dorea</taxon>
    </lineage>
</organism>
<reference evidence="9 10" key="1">
    <citation type="submission" date="2018-08" db="EMBL/GenBank/DDBJ databases">
        <title>A genome reference for cultivated species of the human gut microbiota.</title>
        <authorList>
            <person name="Zou Y."/>
            <person name="Xue W."/>
            <person name="Luo G."/>
        </authorList>
    </citation>
    <scope>NUCLEOTIDE SEQUENCE [LARGE SCALE GENOMIC DNA]</scope>
    <source>
        <strain evidence="8 10">AM40-15AC</strain>
        <strain evidence="7 9">TM09-19AC</strain>
    </source>
</reference>
<accession>A0A3E4FB11</accession>
<dbReference type="RefSeq" id="WP_117494162.1">
    <property type="nucleotide sequence ID" value="NZ_QSGQ01000003.1"/>
</dbReference>
<dbReference type="PANTHER" id="PTHR43117">
    <property type="entry name" value="OSMOPROTECTANT IMPORT ATP-BINDING PROTEIN OSMV"/>
    <property type="match status" value="1"/>
</dbReference>
<dbReference type="PANTHER" id="PTHR43117:SF4">
    <property type="entry name" value="OSMOPROTECTANT IMPORT ATP-BINDING PROTEIN OSMV"/>
    <property type="match status" value="1"/>
</dbReference>
<comment type="caution">
    <text evidence="7">The sequence shown here is derived from an EMBL/GenBank/DDBJ whole genome shotgun (WGS) entry which is preliminary data.</text>
</comment>
<dbReference type="PROSITE" id="PS50893">
    <property type="entry name" value="ABC_TRANSPORTER_2"/>
    <property type="match status" value="1"/>
</dbReference>
<dbReference type="AlphaFoldDB" id="A0A3E4FB11"/>
<dbReference type="Pfam" id="PF00005">
    <property type="entry name" value="ABC_tran"/>
    <property type="match status" value="1"/>
</dbReference>
<evidence type="ECO:0000313" key="10">
    <source>
        <dbReference type="Proteomes" id="UP000284883"/>
    </source>
</evidence>
<evidence type="ECO:0000259" key="6">
    <source>
        <dbReference type="PROSITE" id="PS50893"/>
    </source>
</evidence>
<keyword evidence="3" id="KW-0547">Nucleotide-binding</keyword>
<dbReference type="InterPro" id="IPR003593">
    <property type="entry name" value="AAA+_ATPase"/>
</dbReference>
<evidence type="ECO:0000256" key="5">
    <source>
        <dbReference type="ARBA" id="ARBA00066388"/>
    </source>
</evidence>
<dbReference type="EC" id="7.6.2.9" evidence="5"/>
<comment type="similarity">
    <text evidence="1">Belongs to the ABC transporter superfamily.</text>
</comment>
<evidence type="ECO:0000256" key="1">
    <source>
        <dbReference type="ARBA" id="ARBA00005417"/>
    </source>
</evidence>